<evidence type="ECO:0000256" key="5">
    <source>
        <dbReference type="ARBA" id="ARBA00022989"/>
    </source>
</evidence>
<dbReference type="Proteomes" id="UP001205867">
    <property type="component" value="Unassembled WGS sequence"/>
</dbReference>
<accession>A0AAP3AJ04</accession>
<dbReference type="NCBIfam" id="TIGR00785">
    <property type="entry name" value="dass"/>
    <property type="match status" value="1"/>
</dbReference>
<evidence type="ECO:0000256" key="4">
    <source>
        <dbReference type="ARBA" id="ARBA00022692"/>
    </source>
</evidence>
<evidence type="ECO:0000256" key="6">
    <source>
        <dbReference type="ARBA" id="ARBA00023136"/>
    </source>
</evidence>
<dbReference type="GO" id="GO:0008514">
    <property type="term" value="F:organic anion transmembrane transporter activity"/>
    <property type="evidence" value="ECO:0007669"/>
    <property type="project" value="UniProtKB-ARBA"/>
</dbReference>
<sequence length="566" mass="59123">MESRPLPPPSNVNEHVSRFDPRAAAQEFEHELSPGMRDEPLTGGENVKRIIGLVAGPLLAVALFLLMPGDLGVWPRLVAATAVLMAVWWMTEALPIPATALLPLVVFPLGVPAEESDGGITFDAVGASYGNNIIFLFMGGFMLALAMQRWNLHRRIALGVLKFMGARTVNLVLGFMIATGFISMWVSNTATAVMMLPIGVSILVLVQRYGTDGALTGDEAADQADRPAAPASAPGEAPTQAEIRSLTKTNFGTALMLGIAYAASIGSLGTIIGTPPNTLLAGHMAAEHGVEIGFGQWMLVGVPIAVVLLFACWFLLTRVLFRPEIDEVPGGRDLIAIELARLGRMRAPEAKVLAVFVLAALAWITVPLISEYVLGLTSPLLSDAAIAMVVGLILFLLPAGGGAGRGVRLLDWEAAKELPWGVLLLFGGGLALSGQFSKSGLSTWLGEQVKGFGDIPVWVLVVIAAVGILLLTEMTSNTATAATFLPVASGVALGTGVAPLMLAAPVALAATCAFMLPVATPPNAIAYGSGYVTIGQMVKGGVWLNIIAAALISLASMTLLVWVFGL</sequence>
<feature type="transmembrane region" description="Helical" evidence="9">
    <location>
        <begin position="294"/>
        <end position="316"/>
    </location>
</feature>
<feature type="transmembrane region" description="Helical" evidence="9">
    <location>
        <begin position="96"/>
        <end position="113"/>
    </location>
</feature>
<evidence type="ECO:0000256" key="7">
    <source>
        <dbReference type="ARBA" id="ARBA00031174"/>
    </source>
</evidence>
<feature type="transmembrane region" description="Helical" evidence="9">
    <location>
        <begin position="380"/>
        <end position="397"/>
    </location>
</feature>
<dbReference type="CDD" id="cd01115">
    <property type="entry name" value="SLC13_permease"/>
    <property type="match status" value="1"/>
</dbReference>
<evidence type="ECO:0000313" key="10">
    <source>
        <dbReference type="EMBL" id="MCV7629986.1"/>
    </source>
</evidence>
<evidence type="ECO:0000256" key="8">
    <source>
        <dbReference type="SAM" id="MobiDB-lite"/>
    </source>
</evidence>
<feature type="compositionally biased region" description="Low complexity" evidence="8">
    <location>
        <begin position="226"/>
        <end position="238"/>
    </location>
</feature>
<dbReference type="AlphaFoldDB" id="A0AAP3AJ04"/>
<keyword evidence="4 9" id="KW-0812">Transmembrane</keyword>
<feature type="transmembrane region" description="Helical" evidence="9">
    <location>
        <begin position="352"/>
        <end position="374"/>
    </location>
</feature>
<name>A0AAP3AJ04_MICLU</name>
<protein>
    <recommendedName>
        <fullName evidence="3">Sodium-dependent dicarboxylate transporter SdcS</fullName>
    </recommendedName>
    <alternativeName>
        <fullName evidence="7">Na(+)/dicarboxylate symporter</fullName>
    </alternativeName>
</protein>
<comment type="subcellular location">
    <subcellularLocation>
        <location evidence="1">Membrane</location>
        <topology evidence="1">Multi-pass membrane protein</topology>
    </subcellularLocation>
</comment>
<dbReference type="GO" id="GO:0005886">
    <property type="term" value="C:plasma membrane"/>
    <property type="evidence" value="ECO:0007669"/>
    <property type="project" value="TreeGrafter"/>
</dbReference>
<feature type="transmembrane region" description="Helical" evidence="9">
    <location>
        <begin position="542"/>
        <end position="564"/>
    </location>
</feature>
<keyword evidence="5 9" id="KW-1133">Transmembrane helix</keyword>
<comment type="caution">
    <text evidence="10">The sequence shown here is derived from an EMBL/GenBank/DDBJ whole genome shotgun (WGS) entry which is preliminary data.</text>
</comment>
<feature type="transmembrane region" description="Helical" evidence="9">
    <location>
        <begin position="508"/>
        <end position="530"/>
    </location>
</feature>
<gene>
    <name evidence="10" type="ORF">M3A82_011680</name>
</gene>
<feature type="transmembrane region" description="Helical" evidence="9">
    <location>
        <begin position="164"/>
        <end position="183"/>
    </location>
</feature>
<dbReference type="PANTHER" id="PTHR10283:SF82">
    <property type="entry name" value="SOLUTE CARRIER FAMILY 13 MEMBER 2"/>
    <property type="match status" value="1"/>
</dbReference>
<proteinExistence type="inferred from homology"/>
<feature type="transmembrane region" description="Helical" evidence="9">
    <location>
        <begin position="189"/>
        <end position="206"/>
    </location>
</feature>
<feature type="transmembrane region" description="Helical" evidence="9">
    <location>
        <begin position="254"/>
        <end position="274"/>
    </location>
</feature>
<evidence type="ECO:0000256" key="1">
    <source>
        <dbReference type="ARBA" id="ARBA00004141"/>
    </source>
</evidence>
<keyword evidence="6 9" id="KW-0472">Membrane</keyword>
<feature type="transmembrane region" description="Helical" evidence="9">
    <location>
        <begin position="133"/>
        <end position="152"/>
    </location>
</feature>
<feature type="transmembrane region" description="Helical" evidence="9">
    <location>
        <begin position="484"/>
        <end position="502"/>
    </location>
</feature>
<dbReference type="GO" id="GO:1905039">
    <property type="term" value="P:carboxylic acid transmembrane transport"/>
    <property type="evidence" value="ECO:0007669"/>
    <property type="project" value="UniProtKB-ARBA"/>
</dbReference>
<dbReference type="PANTHER" id="PTHR10283">
    <property type="entry name" value="SOLUTE CARRIER FAMILY 13 MEMBER"/>
    <property type="match status" value="1"/>
</dbReference>
<comment type="similarity">
    <text evidence="2">Belongs to the SLC13A/DASS transporter (TC 2.A.47) family. NADC subfamily.</text>
</comment>
<dbReference type="InterPro" id="IPR001898">
    <property type="entry name" value="SLC13A/DASS"/>
</dbReference>
<evidence type="ECO:0000256" key="9">
    <source>
        <dbReference type="SAM" id="Phobius"/>
    </source>
</evidence>
<evidence type="ECO:0000256" key="2">
    <source>
        <dbReference type="ARBA" id="ARBA00006772"/>
    </source>
</evidence>
<dbReference type="Pfam" id="PF00939">
    <property type="entry name" value="Na_sulph_symp"/>
    <property type="match status" value="1"/>
</dbReference>
<evidence type="ECO:0000313" key="11">
    <source>
        <dbReference type="Proteomes" id="UP001205867"/>
    </source>
</evidence>
<feature type="transmembrane region" description="Helical" evidence="9">
    <location>
        <begin position="418"/>
        <end position="435"/>
    </location>
</feature>
<feature type="transmembrane region" description="Helical" evidence="9">
    <location>
        <begin position="50"/>
        <end position="67"/>
    </location>
</feature>
<evidence type="ECO:0000256" key="3">
    <source>
        <dbReference type="ARBA" id="ARBA00020150"/>
    </source>
</evidence>
<feature type="transmembrane region" description="Helical" evidence="9">
    <location>
        <begin position="455"/>
        <end position="472"/>
    </location>
</feature>
<organism evidence="10 11">
    <name type="scientific">Micrococcus luteus</name>
    <name type="common">Micrococcus lysodeikticus</name>
    <dbReference type="NCBI Taxonomy" id="1270"/>
    <lineage>
        <taxon>Bacteria</taxon>
        <taxon>Bacillati</taxon>
        <taxon>Actinomycetota</taxon>
        <taxon>Actinomycetes</taxon>
        <taxon>Micrococcales</taxon>
        <taxon>Micrococcaceae</taxon>
        <taxon>Micrococcus</taxon>
    </lineage>
</organism>
<reference evidence="10" key="1">
    <citation type="submission" date="2023-06" db="EMBL/GenBank/DDBJ databases">
        <title>lsaBGC provides a comprehensive framework for evolutionary analysis of biosynthetic gene clusters within focal taxa.</title>
        <authorList>
            <person name="Salamzade R."/>
            <person name="Sandstrom S."/>
            <person name="Kalan L.R."/>
        </authorList>
    </citation>
    <scope>NUCLEOTIDE SEQUENCE</scope>
    <source>
        <strain evidence="10">P3-SID899</strain>
    </source>
</reference>
<feature type="region of interest" description="Disordered" evidence="8">
    <location>
        <begin position="220"/>
        <end position="240"/>
    </location>
</feature>
<dbReference type="EMBL" id="JALXKZ020000050">
    <property type="protein sequence ID" value="MCV7629986.1"/>
    <property type="molecule type" value="Genomic_DNA"/>
</dbReference>